<feature type="region of interest" description="Disordered" evidence="1">
    <location>
        <begin position="556"/>
        <end position="585"/>
    </location>
</feature>
<evidence type="ECO:0000313" key="3">
    <source>
        <dbReference type="Proteomes" id="UP000095751"/>
    </source>
</evidence>
<proteinExistence type="predicted"/>
<dbReference type="AlphaFoldDB" id="A0A1E7FNT6"/>
<dbReference type="EMBL" id="KV784355">
    <property type="protein sequence ID" value="OEU19830.1"/>
    <property type="molecule type" value="Genomic_DNA"/>
</dbReference>
<evidence type="ECO:0008006" key="4">
    <source>
        <dbReference type="Google" id="ProtNLM"/>
    </source>
</evidence>
<evidence type="ECO:0000256" key="1">
    <source>
        <dbReference type="SAM" id="MobiDB-lite"/>
    </source>
</evidence>
<dbReference type="InParanoid" id="A0A1E7FNT6"/>
<organism evidence="2 3">
    <name type="scientific">Fragilariopsis cylindrus CCMP1102</name>
    <dbReference type="NCBI Taxonomy" id="635003"/>
    <lineage>
        <taxon>Eukaryota</taxon>
        <taxon>Sar</taxon>
        <taxon>Stramenopiles</taxon>
        <taxon>Ochrophyta</taxon>
        <taxon>Bacillariophyta</taxon>
        <taxon>Bacillariophyceae</taxon>
        <taxon>Bacillariophycidae</taxon>
        <taxon>Bacillariales</taxon>
        <taxon>Bacillariaceae</taxon>
        <taxon>Fragilariopsis</taxon>
    </lineage>
</organism>
<feature type="compositionally biased region" description="Basic and acidic residues" evidence="1">
    <location>
        <begin position="568"/>
        <end position="585"/>
    </location>
</feature>
<dbReference type="OrthoDB" id="48988at2759"/>
<dbReference type="InterPro" id="IPR036812">
    <property type="entry name" value="NAD(P)_OxRdtase_dom_sf"/>
</dbReference>
<name>A0A1E7FNT6_9STRA</name>
<protein>
    <recommendedName>
        <fullName evidence="4">NADP-dependent oxidoreductase domain-containing protein</fullName>
    </recommendedName>
</protein>
<gene>
    <name evidence="2" type="ORF">FRACYDRAFT_235891</name>
</gene>
<reference evidence="2 3" key="1">
    <citation type="submission" date="2016-09" db="EMBL/GenBank/DDBJ databases">
        <title>Extensive genetic diversity and differential bi-allelic expression allows diatom success in the polar Southern Ocean.</title>
        <authorList>
            <consortium name="DOE Joint Genome Institute"/>
            <person name="Mock T."/>
            <person name="Otillar R.P."/>
            <person name="Strauss J."/>
            <person name="Dupont C."/>
            <person name="Frickenhaus S."/>
            <person name="Maumus F."/>
            <person name="Mcmullan M."/>
            <person name="Sanges R."/>
            <person name="Schmutz J."/>
            <person name="Toseland A."/>
            <person name="Valas R."/>
            <person name="Veluchamy A."/>
            <person name="Ward B.J."/>
            <person name="Allen A."/>
            <person name="Barry K."/>
            <person name="Falciatore A."/>
            <person name="Ferrante M."/>
            <person name="Fortunato A.E."/>
            <person name="Gloeckner G."/>
            <person name="Gruber A."/>
            <person name="Hipkin R."/>
            <person name="Janech M."/>
            <person name="Kroth P."/>
            <person name="Leese F."/>
            <person name="Lindquist E."/>
            <person name="Lyon B.R."/>
            <person name="Martin J."/>
            <person name="Mayer C."/>
            <person name="Parker M."/>
            <person name="Quesneville H."/>
            <person name="Raymond J."/>
            <person name="Uhlig C."/>
            <person name="Valentin K.U."/>
            <person name="Worden A.Z."/>
            <person name="Armbrust E.V."/>
            <person name="Bowler C."/>
            <person name="Green B."/>
            <person name="Moulton V."/>
            <person name="Van Oosterhout C."/>
            <person name="Grigoriev I."/>
        </authorList>
    </citation>
    <scope>NUCLEOTIDE SEQUENCE [LARGE SCALE GENOMIC DNA]</scope>
    <source>
        <strain evidence="2 3">CCMP1102</strain>
    </source>
</reference>
<accession>A0A1E7FNT6</accession>
<evidence type="ECO:0000313" key="2">
    <source>
        <dbReference type="EMBL" id="OEU19830.1"/>
    </source>
</evidence>
<dbReference type="KEGG" id="fcy:FRACYDRAFT_235891"/>
<sequence>MPFLSNPSTFFVAAATRSRSFTTSAVRPSALSRYGLGGQNWRQFNPESYQELIYQALSKNGSYFEVAGKEGGDIAMVGAIQSALERNPEFINSPVTITARLGYRDLVRDSSEQSIEVGTTTATTKNANGDTSAGPMLGDVILTQPEEDGTKDNVAYDTPNNVVHNLSADYILQAVKSSPLLELQEMKKLKLVFLLHNPEVQVVDLLKEEPKATMEARQEFVRQRWTPAMETLQEYSTTSNDNNSRNIFSFGVCSNGIGIPKNDNHPMYLDADSIVQAANDYDQFSTVQLPANLLETYGWEMARKIKAEAPSVNVVAMRPLTCYPDLGVGSKHPFRLVDYALPTLEEGGSIGGIRDSNTPASTTTGSGKKTSECYTNDMTGIPVLYQMTLQAAMSHFDAEVLLEIKQERDLTMEERETLDGCKLMQSMIHDLDNQLVDIRSFAAHEDELYGRIIPLIHDTFELMDDLTSDVLQAYFAAYAVAVRYAIAKKTREVLREGEKEKSSGITYPDIPQSMTLQEYALRHMMAEKCFNRIVIGASTMQDLQHQTKLMDAIDSGEHPLDEISSAGESEKTENEIGDSDKDKIK</sequence>
<dbReference type="Proteomes" id="UP000095751">
    <property type="component" value="Unassembled WGS sequence"/>
</dbReference>
<feature type="region of interest" description="Disordered" evidence="1">
    <location>
        <begin position="350"/>
        <end position="371"/>
    </location>
</feature>
<keyword evidence="3" id="KW-1185">Reference proteome</keyword>
<dbReference type="Gene3D" id="3.20.20.100">
    <property type="entry name" value="NADP-dependent oxidoreductase domain"/>
    <property type="match status" value="1"/>
</dbReference>